<dbReference type="RefSeq" id="WP_099341996.1">
    <property type="nucleotide sequence ID" value="NZ_CP032098.1"/>
</dbReference>
<dbReference type="Proteomes" id="UP000221222">
    <property type="component" value="Unassembled WGS sequence"/>
</dbReference>
<dbReference type="EC" id="3.5.1.42" evidence="2"/>
<dbReference type="InterPro" id="IPR008136">
    <property type="entry name" value="CinA_C"/>
</dbReference>
<gene>
    <name evidence="2" type="primary">pncC</name>
    <name evidence="2" type="ORF">AMOL_0557</name>
    <name evidence="3" type="ORF">CPU12_05025</name>
</gene>
<dbReference type="EMBL" id="NXFY01000005">
    <property type="protein sequence ID" value="PHO18645.1"/>
    <property type="molecule type" value="Genomic_DNA"/>
</dbReference>
<dbReference type="Gene3D" id="3.90.950.20">
    <property type="entry name" value="CinA-like"/>
    <property type="match status" value="1"/>
</dbReference>
<protein>
    <submittedName>
        <fullName evidence="3">Damage-inducible protein CinA</fullName>
    </submittedName>
    <submittedName>
        <fullName evidence="2">NMN amidohydrolase</fullName>
        <ecNumber evidence="2">3.5.1.42</ecNumber>
    </submittedName>
</protein>
<feature type="domain" description="CinA C-terminal" evidence="1">
    <location>
        <begin position="12"/>
        <end position="157"/>
    </location>
</feature>
<evidence type="ECO:0000259" key="1">
    <source>
        <dbReference type="Pfam" id="PF02464"/>
    </source>
</evidence>
<proteinExistence type="predicted"/>
<reference evidence="2 5" key="2">
    <citation type="submission" date="2018-08" db="EMBL/GenBank/DDBJ databases">
        <title>Complete genome of the Arcobacter molluscorum type strain LMG 25693.</title>
        <authorList>
            <person name="Miller W.G."/>
            <person name="Yee E."/>
            <person name="Bono J.L."/>
        </authorList>
    </citation>
    <scope>NUCLEOTIDE SEQUENCE [LARGE SCALE GENOMIC DNA]</scope>
    <source>
        <strain evidence="2 5">CECT 7696</strain>
    </source>
</reference>
<organism evidence="3 4">
    <name type="scientific">Malaciobacter molluscorum LMG 25693</name>
    <dbReference type="NCBI Taxonomy" id="870501"/>
    <lineage>
        <taxon>Bacteria</taxon>
        <taxon>Pseudomonadati</taxon>
        <taxon>Campylobacterota</taxon>
        <taxon>Epsilonproteobacteria</taxon>
        <taxon>Campylobacterales</taxon>
        <taxon>Arcobacteraceae</taxon>
        <taxon>Malaciobacter</taxon>
    </lineage>
</organism>
<keyword evidence="2" id="KW-0378">Hydrolase</keyword>
<sequence length="168" mass="18368">MYDDIFDKIKMQKLQDLLREHNKTITSAESCTGGLIASMITELSGSSDIFNGAIVSYSNEIKMQELNVKNDNLDNFGAVSIEVVNDMLNGSINKFNADFSIATSGIAGPTGATKNKPVGTVVIGIGSKVHGNHIEIYHFNGDRKSVQIQAAKTSFKKFLLFFEKTLDK</sequence>
<dbReference type="KEGG" id="amol:AMOL_0557"/>
<dbReference type="AlphaFoldDB" id="A0A2G1DJG8"/>
<dbReference type="Pfam" id="PF02464">
    <property type="entry name" value="CinA"/>
    <property type="match status" value="1"/>
</dbReference>
<keyword evidence="4" id="KW-1185">Reference proteome</keyword>
<dbReference type="GO" id="GO:0019159">
    <property type="term" value="F:nicotinamide-nucleotide amidase activity"/>
    <property type="evidence" value="ECO:0007669"/>
    <property type="project" value="UniProtKB-EC"/>
</dbReference>
<evidence type="ECO:0000313" key="4">
    <source>
        <dbReference type="Proteomes" id="UP000221222"/>
    </source>
</evidence>
<dbReference type="Proteomes" id="UP000262712">
    <property type="component" value="Chromosome"/>
</dbReference>
<dbReference type="InterPro" id="IPR036653">
    <property type="entry name" value="CinA-like_C"/>
</dbReference>
<evidence type="ECO:0000313" key="3">
    <source>
        <dbReference type="EMBL" id="PHO18645.1"/>
    </source>
</evidence>
<evidence type="ECO:0000313" key="2">
    <source>
        <dbReference type="EMBL" id="AXX91560.1"/>
    </source>
</evidence>
<accession>A0A2G1DJG8</accession>
<evidence type="ECO:0000313" key="5">
    <source>
        <dbReference type="Proteomes" id="UP000262712"/>
    </source>
</evidence>
<dbReference type="NCBIfam" id="TIGR00199">
    <property type="entry name" value="PncC_domain"/>
    <property type="match status" value="1"/>
</dbReference>
<name>A0A2G1DJG8_9BACT</name>
<dbReference type="SUPFAM" id="SSF142433">
    <property type="entry name" value="CinA-like"/>
    <property type="match status" value="1"/>
</dbReference>
<dbReference type="EMBL" id="CP032098">
    <property type="protein sequence ID" value="AXX91560.1"/>
    <property type="molecule type" value="Genomic_DNA"/>
</dbReference>
<reference evidence="3 4" key="1">
    <citation type="submission" date="2017-09" db="EMBL/GenBank/DDBJ databases">
        <title>Arcobacter canalis sp. nov., a new species isolated from a water canal contaminated with urban sewage.</title>
        <authorList>
            <person name="Perez-Cataluna A."/>
            <person name="Salas-Masso N."/>
            <person name="Figueras M.J."/>
        </authorList>
    </citation>
    <scope>NUCLEOTIDE SEQUENCE [LARGE SCALE GENOMIC DNA]</scope>
    <source>
        <strain evidence="3 4">F98-3</strain>
    </source>
</reference>